<dbReference type="GO" id="GO:0006633">
    <property type="term" value="P:fatty acid biosynthetic process"/>
    <property type="evidence" value="ECO:0007669"/>
    <property type="project" value="InterPro"/>
</dbReference>
<name>A0A5N5WPK6_9EURO</name>
<dbReference type="InterPro" id="IPR036291">
    <property type="entry name" value="NAD(P)-bd_dom_sf"/>
</dbReference>
<dbReference type="Pfam" id="PF00550">
    <property type="entry name" value="PP-binding"/>
    <property type="match status" value="1"/>
</dbReference>
<evidence type="ECO:0000313" key="12">
    <source>
        <dbReference type="Proteomes" id="UP000326565"/>
    </source>
</evidence>
<dbReference type="PROSITE" id="PS52004">
    <property type="entry name" value="KS3_2"/>
    <property type="match status" value="1"/>
</dbReference>
<dbReference type="Gene3D" id="3.30.70.250">
    <property type="entry name" value="Malonyl-CoA ACP transacylase, ACP-binding"/>
    <property type="match status" value="1"/>
</dbReference>
<dbReference type="SUPFAM" id="SSF51735">
    <property type="entry name" value="NAD(P)-binding Rossmann-fold domains"/>
    <property type="match status" value="2"/>
</dbReference>
<feature type="region of interest" description="Disordered" evidence="7">
    <location>
        <begin position="1"/>
        <end position="31"/>
    </location>
</feature>
<dbReference type="Gene3D" id="3.40.366.10">
    <property type="entry name" value="Malonyl-Coenzyme A Acyl Carrier Protein, domain 2"/>
    <property type="match status" value="1"/>
</dbReference>
<dbReference type="InterPro" id="IPR042104">
    <property type="entry name" value="PKS_dehydratase_sf"/>
</dbReference>
<dbReference type="InterPro" id="IPR050091">
    <property type="entry name" value="PKS_NRPS_Biosynth_Enz"/>
</dbReference>
<dbReference type="PROSITE" id="PS00606">
    <property type="entry name" value="KS3_1"/>
    <property type="match status" value="1"/>
</dbReference>
<keyword evidence="4" id="KW-0511">Multifunctional enzyme</keyword>
<dbReference type="Gene3D" id="3.40.50.720">
    <property type="entry name" value="NAD(P)-binding Rossmann-like Domain"/>
    <property type="match status" value="1"/>
</dbReference>
<dbReference type="InterPro" id="IPR001227">
    <property type="entry name" value="Ac_transferase_dom_sf"/>
</dbReference>
<dbReference type="Pfam" id="PF14765">
    <property type="entry name" value="PS-DH"/>
    <property type="match status" value="1"/>
</dbReference>
<dbReference type="InterPro" id="IPR020807">
    <property type="entry name" value="PKS_DH"/>
</dbReference>
<dbReference type="InterPro" id="IPR020806">
    <property type="entry name" value="PKS_PP-bd"/>
</dbReference>
<dbReference type="SMART" id="SM00823">
    <property type="entry name" value="PKS_PP"/>
    <property type="match status" value="1"/>
</dbReference>
<dbReference type="PROSITE" id="PS50075">
    <property type="entry name" value="CARRIER"/>
    <property type="match status" value="1"/>
</dbReference>
<evidence type="ECO:0000256" key="6">
    <source>
        <dbReference type="PROSITE-ProRule" id="PRU01363"/>
    </source>
</evidence>
<dbReference type="SUPFAM" id="SSF55048">
    <property type="entry name" value="Probable ACP-binding domain of malonyl-CoA ACP transacylase"/>
    <property type="match status" value="1"/>
</dbReference>
<evidence type="ECO:0000256" key="7">
    <source>
        <dbReference type="SAM" id="MobiDB-lite"/>
    </source>
</evidence>
<dbReference type="InterPro" id="IPR013968">
    <property type="entry name" value="PKS_KR"/>
</dbReference>
<dbReference type="SMART" id="SM00822">
    <property type="entry name" value="PKS_KR"/>
    <property type="match status" value="1"/>
</dbReference>
<dbReference type="Gene3D" id="3.40.47.10">
    <property type="match status" value="1"/>
</dbReference>
<evidence type="ECO:0000256" key="2">
    <source>
        <dbReference type="ARBA" id="ARBA00022553"/>
    </source>
</evidence>
<evidence type="ECO:0000256" key="5">
    <source>
        <dbReference type="ARBA" id="ARBA00038879"/>
    </source>
</evidence>
<dbReference type="SMART" id="SM00825">
    <property type="entry name" value="PKS_KS"/>
    <property type="match status" value="1"/>
</dbReference>
<dbReference type="GO" id="GO:0031177">
    <property type="term" value="F:phosphopantetheine binding"/>
    <property type="evidence" value="ECO:0007669"/>
    <property type="project" value="InterPro"/>
</dbReference>
<dbReference type="InterPro" id="IPR032821">
    <property type="entry name" value="PKS_assoc"/>
</dbReference>
<organism evidence="11 12">
    <name type="scientific">Aspergillus leporis</name>
    <dbReference type="NCBI Taxonomy" id="41062"/>
    <lineage>
        <taxon>Eukaryota</taxon>
        <taxon>Fungi</taxon>
        <taxon>Dikarya</taxon>
        <taxon>Ascomycota</taxon>
        <taxon>Pezizomycotina</taxon>
        <taxon>Eurotiomycetes</taxon>
        <taxon>Eurotiomycetidae</taxon>
        <taxon>Eurotiales</taxon>
        <taxon>Aspergillaceae</taxon>
        <taxon>Aspergillus</taxon>
        <taxon>Aspergillus subgen. Circumdati</taxon>
    </lineage>
</organism>
<dbReference type="Pfam" id="PF02801">
    <property type="entry name" value="Ketoacyl-synt_C"/>
    <property type="match status" value="1"/>
</dbReference>
<dbReference type="InterPro" id="IPR049552">
    <property type="entry name" value="PKS_DH_N"/>
</dbReference>
<dbReference type="Pfam" id="PF00698">
    <property type="entry name" value="Acyl_transf_1"/>
    <property type="match status" value="1"/>
</dbReference>
<dbReference type="SMART" id="SM00826">
    <property type="entry name" value="PKS_DH"/>
    <property type="match status" value="1"/>
</dbReference>
<dbReference type="Pfam" id="PF00109">
    <property type="entry name" value="ketoacyl-synt"/>
    <property type="match status" value="1"/>
</dbReference>
<evidence type="ECO:0000259" key="9">
    <source>
        <dbReference type="PROSITE" id="PS52004"/>
    </source>
</evidence>
<dbReference type="InterPro" id="IPR020841">
    <property type="entry name" value="PKS_Beta-ketoAc_synthase_dom"/>
</dbReference>
<dbReference type="SMART" id="SM00827">
    <property type="entry name" value="PKS_AT"/>
    <property type="match status" value="1"/>
</dbReference>
<dbReference type="GO" id="GO:0050641">
    <property type="term" value="F:6-methylsalicylic acid synthase activity"/>
    <property type="evidence" value="ECO:0007669"/>
    <property type="project" value="UniProtKB-EC"/>
</dbReference>
<keyword evidence="12" id="KW-1185">Reference proteome</keyword>
<dbReference type="Proteomes" id="UP000326565">
    <property type="component" value="Unassembled WGS sequence"/>
</dbReference>
<dbReference type="Pfam" id="PF21089">
    <property type="entry name" value="PKS_DH_N"/>
    <property type="match status" value="1"/>
</dbReference>
<keyword evidence="1" id="KW-0596">Phosphopantetheine</keyword>
<dbReference type="InterPro" id="IPR057326">
    <property type="entry name" value="KR_dom"/>
</dbReference>
<sequence>MSAFTSSCNTRDNSPTVCTPTSSAGSINTEKNNQHGVNAVAVVGMACRVPGENNSPEQLWQSLLDKKDASGEIPPLRWEPYHRRDPRNPDILRQIPSRGYYIPDLDKFDSQFFGISPKEAEQMDPQQFLALEVTWEALESAGIRAKSLSGSDTAVFWGTNSDDYSKLLLEDLPNIEAWMGIGTAYCGIPNRISYHLNLKGPSTAVDAACASSLVAVHHGEQSILNGESKVAIVGGGNAICSPNLTRVLQKAGAISSDGRCRSFDDEACGYGRGEGAVAIVLKSLRHALNDGDHIQAVVKGTAVAQDGKTNGIMAPNAASQELVAQKALNMSGIDSRMVHFVEAHATSTAVGDPTEISALSNVYGKYRTPDNPCFIGSIKPNIGHLEAGAGGMGFLKAVLALRKGILPPQANLTTPNTQVDWAKSGLKIVHETSPWPESRDSRRAAICSYGYGGTVSHAVIEEFCSPSPVGFSVVDKIELRSDDQLLLLISAPHRSRLAVQARTLKHWLRSEGGKQEDLRSIAKTLAVRRDHHAYRAALVVDSHESAVDALESLEMESNHPWLAQNMVLGPETRKDVVWVFSGHGAQWTDMGKELVHNVIFLDAVNPLNDIVEAEIGVSPIHMLETGAFDGSDEIQILTYLIQIGISAVLDHRGVFPHAIIGHSVGEVAASAIAGAITREEGTRIVTRRARLYRKAMGQGAMLLVNKPYVQIEEELAGGTDIVAAIDSSPSTCVISGAKDAIKQATDNLEARGVKVFPVKTDIAFHSPSLGFLGEPLIGELADLAPAAPVIPLYSTSRLDPRSQLLRGPQYWVDNTLSPVRLTSAIDAAIADGYRIFLEISSHPLLSHSFSDTLANAKIEESAVIPTLVRNKPSEKQIMLAIAQLHCCGANVKWTAQLPGPWASGVPTTTWIHQPVLRQVETGILGTGLTHDPEKHTLVGRPIQVAGTDTTVFTTHLDNKSKPFPGSHPLHGTEIIPAACLLNTFFQATGANSIRSVVLRSPVAINAPRSVQVILEPREIRIMSRLIPGDGSSADEDCSSWVTHTTAQWVGDSVQPSAQPPTAVDIVAVRARIRSRLSNSFTVDYLNKVGVSSMGFPWAVKEHHGNNREMVARVDSAEHMNADDELPWDPSSWASILDAATSVGSTLFFEEPCLRMPAEIESVEIFSRDRAPRKAWLYVEKASDSELTSHVAICDDTGAVLARFTSMRFSEIEGTPGANGSVESLVHQITWPPVAPAEEPLPISRVVLLSNNRSLREAYASTLPKDTGRVIVDSVAALATYASQSSSQTLKESTAIVYIPDSVENITEIAAAVKQMTWELLEAVKLLVNRNIRSKLFVLTLQTGEAETPAALAHSSLLGLSRVLSNEHPDQFGGMIDTEEVIFPFHVCRYIRGADVVRIRDGVARTARLRRLPQERLRHAPTQQGSPLLPRANGTYLLTGGVGALGLAVAEFLVENGARRLVLISRRSLPPRKTWDSVVPEDNNSTHTIIGKFKALEDRGATVHAISLDITGYGAAEHLTTALNNLSLPKVLGVIHAAGALEDQAVLETTRDAFARVLAPKVRGALLLHELFPPGSVDFFVLFSSCGHLLGFPGQSSYGSGNAFLDQLAIHRWQRGDNAVAFQWTAWRGMGMGASTDFIAAELESRGITDITADEAFRAWRHLAKYNVNHGVVLRSRVLEEDDPLPHPILKDIAMRRARATNTNNGAVAGAVKPNIPNSGPELKVYLNTKVRGCVAHVLHLSDGDIDSKKALSDYGVDSVMMASVRRELQATLKVSVPPTLTWSHPTVGHLVDWFAERVGK</sequence>
<dbReference type="Gene3D" id="1.10.1200.10">
    <property type="entry name" value="ACP-like"/>
    <property type="match status" value="1"/>
</dbReference>
<dbReference type="InterPro" id="IPR016035">
    <property type="entry name" value="Acyl_Trfase/lysoPLipase"/>
</dbReference>
<reference evidence="11 12" key="1">
    <citation type="submission" date="2019-04" db="EMBL/GenBank/DDBJ databases">
        <title>Friends and foes A comparative genomics study of 23 Aspergillus species from section Flavi.</title>
        <authorList>
            <consortium name="DOE Joint Genome Institute"/>
            <person name="Kjaerbolling I."/>
            <person name="Vesth T."/>
            <person name="Frisvad J.C."/>
            <person name="Nybo J.L."/>
            <person name="Theobald S."/>
            <person name="Kildgaard S."/>
            <person name="Isbrandt T."/>
            <person name="Kuo A."/>
            <person name="Sato A."/>
            <person name="Lyhne E.K."/>
            <person name="Kogle M.E."/>
            <person name="Wiebenga A."/>
            <person name="Kun R.S."/>
            <person name="Lubbers R.J."/>
            <person name="Makela M.R."/>
            <person name="Barry K."/>
            <person name="Chovatia M."/>
            <person name="Clum A."/>
            <person name="Daum C."/>
            <person name="Haridas S."/>
            <person name="He G."/>
            <person name="LaButti K."/>
            <person name="Lipzen A."/>
            <person name="Mondo S."/>
            <person name="Riley R."/>
            <person name="Salamov A."/>
            <person name="Simmons B.A."/>
            <person name="Magnuson J.K."/>
            <person name="Henrissat B."/>
            <person name="Mortensen U.H."/>
            <person name="Larsen T.O."/>
            <person name="Devries R.P."/>
            <person name="Grigoriev I.V."/>
            <person name="Machida M."/>
            <person name="Baker S.E."/>
            <person name="Andersen M.R."/>
        </authorList>
    </citation>
    <scope>NUCLEOTIDE SEQUENCE [LARGE SCALE GENOMIC DNA]</scope>
    <source>
        <strain evidence="11 12">CBS 151.66</strain>
    </source>
</reference>
<dbReference type="GO" id="GO:0004315">
    <property type="term" value="F:3-oxoacyl-[acyl-carrier-protein] synthase activity"/>
    <property type="evidence" value="ECO:0007669"/>
    <property type="project" value="InterPro"/>
</dbReference>
<dbReference type="GO" id="GO:0044550">
    <property type="term" value="P:secondary metabolite biosynthetic process"/>
    <property type="evidence" value="ECO:0007669"/>
    <property type="project" value="TreeGrafter"/>
</dbReference>
<dbReference type="PANTHER" id="PTHR43775">
    <property type="entry name" value="FATTY ACID SYNTHASE"/>
    <property type="match status" value="1"/>
</dbReference>
<feature type="domain" description="Ketosynthase family 3 (KS3)" evidence="9">
    <location>
        <begin position="37"/>
        <end position="462"/>
    </location>
</feature>
<dbReference type="InterPro" id="IPR014031">
    <property type="entry name" value="Ketoacyl_synth_C"/>
</dbReference>
<dbReference type="InterPro" id="IPR014030">
    <property type="entry name" value="Ketoacyl_synth_N"/>
</dbReference>
<dbReference type="InterPro" id="IPR014043">
    <property type="entry name" value="Acyl_transferase_dom"/>
</dbReference>
<protein>
    <recommendedName>
        <fullName evidence="5">6-methylsalicylic acid synthase</fullName>
        <ecNumber evidence="5">2.3.1.165</ecNumber>
    </recommendedName>
</protein>
<dbReference type="EMBL" id="ML732301">
    <property type="protein sequence ID" value="KAB8070461.1"/>
    <property type="molecule type" value="Genomic_DNA"/>
</dbReference>
<evidence type="ECO:0000259" key="10">
    <source>
        <dbReference type="PROSITE" id="PS52019"/>
    </source>
</evidence>
<keyword evidence="3" id="KW-0808">Transferase</keyword>
<dbReference type="PANTHER" id="PTHR43775:SF22">
    <property type="entry name" value="SYNTHASE, PUTATIVE (JCVI)-RELATED"/>
    <property type="match status" value="1"/>
</dbReference>
<dbReference type="GO" id="GO:0004312">
    <property type="term" value="F:fatty acid synthase activity"/>
    <property type="evidence" value="ECO:0007669"/>
    <property type="project" value="TreeGrafter"/>
</dbReference>
<comment type="caution">
    <text evidence="6">Lacks conserved residue(s) required for the propagation of feature annotation.</text>
</comment>
<gene>
    <name evidence="11" type="ORF">BDV29DRAFT_160408</name>
</gene>
<dbReference type="SUPFAM" id="SSF52151">
    <property type="entry name" value="FabD/lysophospholipase-like"/>
    <property type="match status" value="1"/>
</dbReference>
<feature type="domain" description="PKS/mFAS DH" evidence="10">
    <location>
        <begin position="935"/>
        <end position="1217"/>
    </location>
</feature>
<dbReference type="InterPro" id="IPR016039">
    <property type="entry name" value="Thiolase-like"/>
</dbReference>
<dbReference type="SUPFAM" id="SSF47336">
    <property type="entry name" value="ACP-like"/>
    <property type="match status" value="1"/>
</dbReference>
<dbReference type="SUPFAM" id="SSF53901">
    <property type="entry name" value="Thiolase-like"/>
    <property type="match status" value="1"/>
</dbReference>
<evidence type="ECO:0000259" key="8">
    <source>
        <dbReference type="PROSITE" id="PS50075"/>
    </source>
</evidence>
<dbReference type="CDD" id="cd00833">
    <property type="entry name" value="PKS"/>
    <property type="match status" value="1"/>
</dbReference>
<dbReference type="InterPro" id="IPR049900">
    <property type="entry name" value="PKS_mFAS_DH"/>
</dbReference>
<dbReference type="InterPro" id="IPR036736">
    <property type="entry name" value="ACP-like_sf"/>
</dbReference>
<feature type="domain" description="Carrier" evidence="8">
    <location>
        <begin position="1724"/>
        <end position="1798"/>
    </location>
</feature>
<keyword evidence="2" id="KW-0597">Phosphoprotein</keyword>
<dbReference type="CDD" id="cd05274">
    <property type="entry name" value="KR_FAS_SDR_x"/>
    <property type="match status" value="1"/>
</dbReference>
<dbReference type="InterPro" id="IPR049551">
    <property type="entry name" value="PKS_DH_C"/>
</dbReference>
<evidence type="ECO:0000313" key="11">
    <source>
        <dbReference type="EMBL" id="KAB8070461.1"/>
    </source>
</evidence>
<dbReference type="Gene3D" id="3.10.129.110">
    <property type="entry name" value="Polyketide synthase dehydratase"/>
    <property type="match status" value="1"/>
</dbReference>
<evidence type="ECO:0000256" key="1">
    <source>
        <dbReference type="ARBA" id="ARBA00022450"/>
    </source>
</evidence>
<dbReference type="InterPro" id="IPR018201">
    <property type="entry name" value="Ketoacyl_synth_AS"/>
</dbReference>
<dbReference type="PROSITE" id="PS52019">
    <property type="entry name" value="PKS_MFAS_DH"/>
    <property type="match status" value="1"/>
</dbReference>
<dbReference type="InterPro" id="IPR009081">
    <property type="entry name" value="PP-bd_ACP"/>
</dbReference>
<proteinExistence type="predicted"/>
<feature type="region of interest" description="N-terminal hotdog fold" evidence="6">
    <location>
        <begin position="935"/>
        <end position="1055"/>
    </location>
</feature>
<evidence type="ECO:0000256" key="4">
    <source>
        <dbReference type="ARBA" id="ARBA00023268"/>
    </source>
</evidence>
<dbReference type="SMART" id="SM01294">
    <property type="entry name" value="PKS_PP_betabranch"/>
    <property type="match status" value="1"/>
</dbReference>
<dbReference type="InterPro" id="IPR016036">
    <property type="entry name" value="Malonyl_transacylase_ACP-bd"/>
</dbReference>
<dbReference type="Pfam" id="PF08659">
    <property type="entry name" value="KR"/>
    <property type="match status" value="1"/>
</dbReference>
<dbReference type="EC" id="2.3.1.165" evidence="5"/>
<dbReference type="OrthoDB" id="5334845at2759"/>
<dbReference type="Pfam" id="PF16197">
    <property type="entry name" value="KAsynt_C_assoc"/>
    <property type="match status" value="1"/>
</dbReference>
<evidence type="ECO:0000256" key="3">
    <source>
        <dbReference type="ARBA" id="ARBA00022679"/>
    </source>
</evidence>
<accession>A0A5N5WPK6</accession>
<feature type="region of interest" description="C-terminal hotdog fold" evidence="6">
    <location>
        <begin position="1073"/>
        <end position="1217"/>
    </location>
</feature>